<evidence type="ECO:0000313" key="10">
    <source>
        <dbReference type="Proteomes" id="UP000619260"/>
    </source>
</evidence>
<gene>
    <name evidence="9" type="ORF">Val02_68760</name>
</gene>
<protein>
    <recommendedName>
        <fullName evidence="8">Subtilisin inhibitor domain-containing protein</fullName>
    </recommendedName>
</protein>
<evidence type="ECO:0000256" key="1">
    <source>
        <dbReference type="ARBA" id="ARBA00004613"/>
    </source>
</evidence>
<evidence type="ECO:0000256" key="6">
    <source>
        <dbReference type="ARBA" id="ARBA00023157"/>
    </source>
</evidence>
<dbReference type="Gene3D" id="3.30.350.10">
    <property type="entry name" value="Subtilisin inhibitor-like"/>
    <property type="match status" value="1"/>
</dbReference>
<accession>A0A8J4DT81</accession>
<dbReference type="SUPFAM" id="SSF55399">
    <property type="entry name" value="Subtilisin inhibitor"/>
    <property type="match status" value="1"/>
</dbReference>
<proteinExistence type="inferred from homology"/>
<dbReference type="Pfam" id="PF00720">
    <property type="entry name" value="SSI"/>
    <property type="match status" value="1"/>
</dbReference>
<evidence type="ECO:0000259" key="8">
    <source>
        <dbReference type="Pfam" id="PF00720"/>
    </source>
</evidence>
<keyword evidence="3" id="KW-0964">Secreted</keyword>
<keyword evidence="7" id="KW-0732">Signal</keyword>
<dbReference type="AlphaFoldDB" id="A0A8J4DT81"/>
<dbReference type="InterPro" id="IPR036819">
    <property type="entry name" value="Subtilisin_inhibitor-like_sf"/>
</dbReference>
<organism evidence="9 10">
    <name type="scientific">Virgisporangium aliadipatigenens</name>
    <dbReference type="NCBI Taxonomy" id="741659"/>
    <lineage>
        <taxon>Bacteria</taxon>
        <taxon>Bacillati</taxon>
        <taxon>Actinomycetota</taxon>
        <taxon>Actinomycetes</taxon>
        <taxon>Micromonosporales</taxon>
        <taxon>Micromonosporaceae</taxon>
        <taxon>Virgisporangium</taxon>
    </lineage>
</organism>
<dbReference type="InterPro" id="IPR023549">
    <property type="entry name" value="Subtilisin_inhibitor"/>
</dbReference>
<dbReference type="GO" id="GO:0004867">
    <property type="term" value="F:serine-type endopeptidase inhibitor activity"/>
    <property type="evidence" value="ECO:0007669"/>
    <property type="project" value="UniProtKB-KW"/>
</dbReference>
<comment type="similarity">
    <text evidence="2">Belongs to the protease inhibitor I16 (SSI) family.</text>
</comment>
<name>A0A8J4DT81_9ACTN</name>
<reference evidence="9" key="1">
    <citation type="submission" date="2021-01" db="EMBL/GenBank/DDBJ databases">
        <title>Whole genome shotgun sequence of Virgisporangium aliadipatigenens NBRC 105644.</title>
        <authorList>
            <person name="Komaki H."/>
            <person name="Tamura T."/>
        </authorList>
    </citation>
    <scope>NUCLEOTIDE SEQUENCE</scope>
    <source>
        <strain evidence="9">NBRC 105644</strain>
    </source>
</reference>
<sequence>MRRMMITLFLAGAAATGAVLMSQPASAAAPTSKLVVTVTPEGGKPQVATLTCAPAGGTHKQAAAACKTLATAGGDPAAIAPTEGACTMDYSPVTATVMGTWKGHKVNFKQTYSNNCNMVLATGDLFKI</sequence>
<evidence type="ECO:0000256" key="3">
    <source>
        <dbReference type="ARBA" id="ARBA00022525"/>
    </source>
</evidence>
<comment type="caution">
    <text evidence="9">The sequence shown here is derived from an EMBL/GenBank/DDBJ whole genome shotgun (WGS) entry which is preliminary data.</text>
</comment>
<keyword evidence="4" id="KW-0646">Protease inhibitor</keyword>
<dbReference type="EMBL" id="BOPF01000032">
    <property type="protein sequence ID" value="GIJ49990.1"/>
    <property type="molecule type" value="Genomic_DNA"/>
</dbReference>
<comment type="subcellular location">
    <subcellularLocation>
        <location evidence="1">Secreted</location>
    </subcellularLocation>
</comment>
<feature type="domain" description="Subtilisin inhibitor" evidence="8">
    <location>
        <begin position="32"/>
        <end position="114"/>
    </location>
</feature>
<feature type="signal peptide" evidence="7">
    <location>
        <begin position="1"/>
        <end position="27"/>
    </location>
</feature>
<dbReference type="RefSeq" id="WP_203903442.1">
    <property type="nucleotide sequence ID" value="NZ_BOPF01000032.1"/>
</dbReference>
<keyword evidence="6" id="KW-1015">Disulfide bond</keyword>
<evidence type="ECO:0000313" key="9">
    <source>
        <dbReference type="EMBL" id="GIJ49990.1"/>
    </source>
</evidence>
<dbReference type="GO" id="GO:0005576">
    <property type="term" value="C:extracellular region"/>
    <property type="evidence" value="ECO:0007669"/>
    <property type="project" value="UniProtKB-SubCell"/>
</dbReference>
<keyword evidence="5" id="KW-0722">Serine protease inhibitor</keyword>
<keyword evidence="10" id="KW-1185">Reference proteome</keyword>
<evidence type="ECO:0000256" key="4">
    <source>
        <dbReference type="ARBA" id="ARBA00022690"/>
    </source>
</evidence>
<evidence type="ECO:0000256" key="2">
    <source>
        <dbReference type="ARBA" id="ARBA00010472"/>
    </source>
</evidence>
<feature type="chain" id="PRO_5035281496" description="Subtilisin inhibitor domain-containing protein" evidence="7">
    <location>
        <begin position="28"/>
        <end position="128"/>
    </location>
</feature>
<evidence type="ECO:0000256" key="7">
    <source>
        <dbReference type="SAM" id="SignalP"/>
    </source>
</evidence>
<dbReference type="Proteomes" id="UP000619260">
    <property type="component" value="Unassembled WGS sequence"/>
</dbReference>
<evidence type="ECO:0000256" key="5">
    <source>
        <dbReference type="ARBA" id="ARBA00022900"/>
    </source>
</evidence>